<proteinExistence type="predicted"/>
<evidence type="ECO:0000313" key="2">
    <source>
        <dbReference type="EMBL" id="ACY90233.1"/>
    </source>
</evidence>
<dbReference type="EMBL" id="CP001363">
    <property type="protein sequence ID" value="ACY90233.1"/>
    <property type="molecule type" value="Genomic_DNA"/>
</dbReference>
<protein>
    <submittedName>
        <fullName evidence="2">Uncharacterized protein</fullName>
    </submittedName>
</protein>
<dbReference type="AlphaFoldDB" id="A0A0F6B6T6"/>
<dbReference type="HOGENOM" id="CLU_206000_0_0_6"/>
<sequence>MRIFSDFLQHSGEIGKTLAEMCIERHPSQDHNDDHQADSRLPSFYPHKGMSNEQFQITYPYPHSVW</sequence>
<name>A0A0F6B6T6_SALT1</name>
<feature type="compositionally biased region" description="Basic and acidic residues" evidence="1">
    <location>
        <begin position="25"/>
        <end position="38"/>
    </location>
</feature>
<dbReference type="Proteomes" id="UP000002695">
    <property type="component" value="Chromosome"/>
</dbReference>
<gene>
    <name evidence="2" type="ordered locus">STM14_3830</name>
</gene>
<accession>A0A0F6B6T6</accession>
<organism evidence="2 3">
    <name type="scientific">Salmonella typhimurium (strain 14028s / SGSC 2262)</name>
    <dbReference type="NCBI Taxonomy" id="588858"/>
    <lineage>
        <taxon>Bacteria</taxon>
        <taxon>Pseudomonadati</taxon>
        <taxon>Pseudomonadota</taxon>
        <taxon>Gammaproteobacteria</taxon>
        <taxon>Enterobacterales</taxon>
        <taxon>Enterobacteriaceae</taxon>
        <taxon>Salmonella</taxon>
    </lineage>
</organism>
<evidence type="ECO:0000313" key="3">
    <source>
        <dbReference type="Proteomes" id="UP000002695"/>
    </source>
</evidence>
<evidence type="ECO:0000256" key="1">
    <source>
        <dbReference type="SAM" id="MobiDB-lite"/>
    </source>
</evidence>
<keyword evidence="3" id="KW-1185">Reference proteome</keyword>
<feature type="region of interest" description="Disordered" evidence="1">
    <location>
        <begin position="25"/>
        <end position="48"/>
    </location>
</feature>
<dbReference type="KEGG" id="seo:STM14_3830"/>
<reference evidence="2 3" key="1">
    <citation type="journal article" date="2010" name="J. Bacteriol.">
        <title>Short-term signatures of evolutionary change in the Salmonella enterica serovar typhimurium 14028 genome.</title>
        <authorList>
            <person name="Jarvik T."/>
            <person name="Smillie C."/>
            <person name="Groisman E.A."/>
            <person name="Ochman H."/>
        </authorList>
    </citation>
    <scope>NUCLEOTIDE SEQUENCE [LARGE SCALE GENOMIC DNA]</scope>
    <source>
        <strain evidence="3">14028s / SGSC 2262</strain>
    </source>
</reference>